<dbReference type="PANTHER" id="PTHR43819:SF1">
    <property type="entry name" value="ARCHAEAL-TYPE GLUTAMATE SYNTHASE [NADPH]"/>
    <property type="match status" value="1"/>
</dbReference>
<keyword evidence="2" id="KW-0812">Transmembrane</keyword>
<dbReference type="CDD" id="cd02808">
    <property type="entry name" value="GltS_FMN"/>
    <property type="match status" value="1"/>
</dbReference>
<feature type="transmembrane region" description="Helical" evidence="2">
    <location>
        <begin position="13"/>
        <end position="35"/>
    </location>
</feature>
<dbReference type="PANTHER" id="PTHR43819">
    <property type="entry name" value="ARCHAEAL-TYPE GLUTAMATE SYNTHASE [NADPH]"/>
    <property type="match status" value="1"/>
</dbReference>
<evidence type="ECO:0000256" key="1">
    <source>
        <dbReference type="ARBA" id="ARBA00009716"/>
    </source>
</evidence>
<reference evidence="4" key="1">
    <citation type="submission" date="2018-06" db="EMBL/GenBank/DDBJ databases">
        <authorList>
            <person name="Zhirakovskaya E."/>
        </authorList>
    </citation>
    <scope>NUCLEOTIDE SEQUENCE</scope>
</reference>
<feature type="domain" description="Glutamate synthase" evidence="3">
    <location>
        <begin position="134"/>
        <end position="463"/>
    </location>
</feature>
<dbReference type="GO" id="GO:0016041">
    <property type="term" value="F:glutamate synthase (ferredoxin) activity"/>
    <property type="evidence" value="ECO:0007669"/>
    <property type="project" value="UniProtKB-EC"/>
</dbReference>
<proteinExistence type="inferred from homology"/>
<evidence type="ECO:0000259" key="3">
    <source>
        <dbReference type="Pfam" id="PF01645"/>
    </source>
</evidence>
<dbReference type="EMBL" id="UOFI01000036">
    <property type="protein sequence ID" value="VAW63033.1"/>
    <property type="molecule type" value="Genomic_DNA"/>
</dbReference>
<keyword evidence="2" id="KW-1133">Transmembrane helix</keyword>
<evidence type="ECO:0000313" key="4">
    <source>
        <dbReference type="EMBL" id="VAW63033.1"/>
    </source>
</evidence>
<dbReference type="Gene3D" id="3.20.20.70">
    <property type="entry name" value="Aldolase class I"/>
    <property type="match status" value="1"/>
</dbReference>
<name>A0A3B0XFI0_9ZZZZ</name>
<sequence>MNENPFLMSTLEILAILFVTSVCVSIVAISIIYIIDRNQTVHAIRRNYPVIGRFRYWFEHLGTFFRQYFFTMDREELPFNRAERSWVYRASKNISNTVAFGSTRDLKPAGTVIFVNCPFPTLGKDAVKPKKVTIGASCQHPYTTASIFNISGMSYGALSKPAIISLSHGARKAGAWVNTGEGGLSPYHLDGGADIVYQIGTAKYGVRDENGELSDEKLQQIAAHEQVKMFEIKLSQGAKPGKGGILPGGKVTAEIAAIRGIPEGEDSISPNRHPDINSNDDLLNMIHRIRKVTGKPVGFKVVIGTSDWIDDMCQLILKRGLEFAPDFITIDSSTGGTGAAPMSLIDYVGLPVQESLPLVIDKLAKHKLRERIKIIASGKLITPAEVAWALCMGADFITSARGFMFALGCIQALQCDKNTCPTGITTHNKKLQRGLVHSQKSWRVTRYIENMIHEVGVIGHSCGVKTPSELNRHHARIIQTDGRSKSLNDLYPSTDISH</sequence>
<protein>
    <submittedName>
        <fullName evidence="4">Ferredoxin-dependent glutamate synthase</fullName>
        <ecNumber evidence="4">1.4.7.1</ecNumber>
    </submittedName>
</protein>
<dbReference type="Pfam" id="PF01645">
    <property type="entry name" value="Glu_synthase"/>
    <property type="match status" value="1"/>
</dbReference>
<organism evidence="4">
    <name type="scientific">hydrothermal vent metagenome</name>
    <dbReference type="NCBI Taxonomy" id="652676"/>
    <lineage>
        <taxon>unclassified sequences</taxon>
        <taxon>metagenomes</taxon>
        <taxon>ecological metagenomes</taxon>
    </lineage>
</organism>
<dbReference type="InterPro" id="IPR002932">
    <property type="entry name" value="Glu_synthdom"/>
</dbReference>
<dbReference type="GO" id="GO:0006537">
    <property type="term" value="P:glutamate biosynthetic process"/>
    <property type="evidence" value="ECO:0007669"/>
    <property type="project" value="InterPro"/>
</dbReference>
<accession>A0A3B0XFI0</accession>
<dbReference type="PIRSF" id="PIRSF006429">
    <property type="entry name" value="GOGAT_lg_2"/>
    <property type="match status" value="1"/>
</dbReference>
<gene>
    <name evidence="4" type="ORF">MNBD_GAMMA09-587</name>
</gene>
<evidence type="ECO:0000256" key="2">
    <source>
        <dbReference type="SAM" id="Phobius"/>
    </source>
</evidence>
<dbReference type="SUPFAM" id="SSF51395">
    <property type="entry name" value="FMN-linked oxidoreductases"/>
    <property type="match status" value="1"/>
</dbReference>
<dbReference type="InterPro" id="IPR013785">
    <property type="entry name" value="Aldolase_TIM"/>
</dbReference>
<keyword evidence="4" id="KW-0560">Oxidoreductase</keyword>
<dbReference type="EC" id="1.4.7.1" evidence="4"/>
<dbReference type="AlphaFoldDB" id="A0A3B0XFI0"/>
<comment type="similarity">
    <text evidence="1">Belongs to the glutamate synthase family.</text>
</comment>
<dbReference type="InterPro" id="IPR024188">
    <property type="entry name" value="GltB"/>
</dbReference>
<keyword evidence="2" id="KW-0472">Membrane</keyword>